<dbReference type="AlphaFoldDB" id="A0AAE0T1R1"/>
<proteinExistence type="predicted"/>
<name>A0AAE0T1R1_9BIVA</name>
<sequence length="64" mass="7419">MLELHPADFNNIKFGLVWEEGHFSWDIFGRSVGFQSDLIYPKFIHRFQNVSISVIGDNVAHKTI</sequence>
<dbReference type="EMBL" id="JAEAOA010001936">
    <property type="protein sequence ID" value="KAK3602227.1"/>
    <property type="molecule type" value="Genomic_DNA"/>
</dbReference>
<dbReference type="Proteomes" id="UP001195483">
    <property type="component" value="Unassembled WGS sequence"/>
</dbReference>
<reference evidence="1" key="1">
    <citation type="journal article" date="2021" name="Genome Biol. Evol.">
        <title>A High-Quality Reference Genome for a Parasitic Bivalve with Doubly Uniparental Inheritance (Bivalvia: Unionida).</title>
        <authorList>
            <person name="Smith C.H."/>
        </authorList>
    </citation>
    <scope>NUCLEOTIDE SEQUENCE</scope>
    <source>
        <strain evidence="1">CHS0354</strain>
    </source>
</reference>
<keyword evidence="2" id="KW-1185">Reference proteome</keyword>
<accession>A0AAE0T1R1</accession>
<protein>
    <submittedName>
        <fullName evidence="1">Uncharacterized protein</fullName>
    </submittedName>
</protein>
<evidence type="ECO:0000313" key="1">
    <source>
        <dbReference type="EMBL" id="KAK3602227.1"/>
    </source>
</evidence>
<reference evidence="1" key="3">
    <citation type="submission" date="2023-05" db="EMBL/GenBank/DDBJ databases">
        <authorList>
            <person name="Smith C.H."/>
        </authorList>
    </citation>
    <scope>NUCLEOTIDE SEQUENCE</scope>
    <source>
        <strain evidence="1">CHS0354</strain>
        <tissue evidence="1">Mantle</tissue>
    </source>
</reference>
<reference evidence="1" key="2">
    <citation type="journal article" date="2021" name="Genome Biol. Evol.">
        <title>Developing a high-quality reference genome for a parasitic bivalve with doubly uniparental inheritance (Bivalvia: Unionida).</title>
        <authorList>
            <person name="Smith C.H."/>
        </authorList>
    </citation>
    <scope>NUCLEOTIDE SEQUENCE</scope>
    <source>
        <strain evidence="1">CHS0354</strain>
        <tissue evidence="1">Mantle</tissue>
    </source>
</reference>
<comment type="caution">
    <text evidence="1">The sequence shown here is derived from an EMBL/GenBank/DDBJ whole genome shotgun (WGS) entry which is preliminary data.</text>
</comment>
<organism evidence="1 2">
    <name type="scientific">Potamilus streckersoni</name>
    <dbReference type="NCBI Taxonomy" id="2493646"/>
    <lineage>
        <taxon>Eukaryota</taxon>
        <taxon>Metazoa</taxon>
        <taxon>Spiralia</taxon>
        <taxon>Lophotrochozoa</taxon>
        <taxon>Mollusca</taxon>
        <taxon>Bivalvia</taxon>
        <taxon>Autobranchia</taxon>
        <taxon>Heteroconchia</taxon>
        <taxon>Palaeoheterodonta</taxon>
        <taxon>Unionida</taxon>
        <taxon>Unionoidea</taxon>
        <taxon>Unionidae</taxon>
        <taxon>Ambleminae</taxon>
        <taxon>Lampsilini</taxon>
        <taxon>Potamilus</taxon>
    </lineage>
</organism>
<gene>
    <name evidence="1" type="ORF">CHS0354_032867</name>
</gene>
<evidence type="ECO:0000313" key="2">
    <source>
        <dbReference type="Proteomes" id="UP001195483"/>
    </source>
</evidence>